<proteinExistence type="predicted"/>
<dbReference type="Proteomes" id="UP000516320">
    <property type="component" value="Chromosome"/>
</dbReference>
<evidence type="ECO:0000313" key="2">
    <source>
        <dbReference type="Proteomes" id="UP000516320"/>
    </source>
</evidence>
<evidence type="ECO:0000313" key="1">
    <source>
        <dbReference type="EMBL" id="QNQ89710.1"/>
    </source>
</evidence>
<protein>
    <submittedName>
        <fullName evidence="1">Uncharacterized protein</fullName>
    </submittedName>
</protein>
<sequence>MRIALEVVIGAIILALGVWWMTFAQHSINGILSALVAALGGGLIVIALSRVLNIYSPTSEDLGK</sequence>
<dbReference type="AlphaFoldDB" id="A0A7H0SMD5"/>
<reference evidence="1 2" key="1">
    <citation type="submission" date="2019-12" db="EMBL/GenBank/DDBJ databases">
        <title>Corynebacterium sp. nov., isolated from feces of the Anser Albifrons in China.</title>
        <authorList>
            <person name="Liu Q."/>
        </authorList>
    </citation>
    <scope>NUCLEOTIDE SEQUENCE [LARGE SCALE GENOMIC DNA]</scope>
    <source>
        <strain evidence="1 2">4H37-19</strain>
    </source>
</reference>
<gene>
    <name evidence="1" type="ORF">GP475_02905</name>
</gene>
<dbReference type="EMBL" id="CP046884">
    <property type="protein sequence ID" value="QNQ89710.1"/>
    <property type="molecule type" value="Genomic_DNA"/>
</dbReference>
<name>A0A7H0SMD5_9CORY</name>
<organism evidence="1 2">
    <name type="scientific">Corynebacterium poyangense</name>
    <dbReference type="NCBI Taxonomy" id="2684405"/>
    <lineage>
        <taxon>Bacteria</taxon>
        <taxon>Bacillati</taxon>
        <taxon>Actinomycetota</taxon>
        <taxon>Actinomycetes</taxon>
        <taxon>Mycobacteriales</taxon>
        <taxon>Corynebacteriaceae</taxon>
        <taxon>Corynebacterium</taxon>
    </lineage>
</organism>
<dbReference type="KEGG" id="cpoy:GP475_02905"/>
<accession>A0A7H0SMD5</accession>
<keyword evidence="2" id="KW-1185">Reference proteome</keyword>
<dbReference type="RefSeq" id="WP_187975161.1">
    <property type="nucleotide sequence ID" value="NZ_CP046884.1"/>
</dbReference>